<protein>
    <submittedName>
        <fullName evidence="1">Uncharacterized protein</fullName>
    </submittedName>
</protein>
<gene>
    <name evidence="1" type="ORF">ACFOM8_22075</name>
</gene>
<comment type="caution">
    <text evidence="1">The sequence shown here is derived from an EMBL/GenBank/DDBJ whole genome shotgun (WGS) entry which is preliminary data.</text>
</comment>
<reference evidence="2" key="1">
    <citation type="journal article" date="2019" name="Int. J. Syst. Evol. Microbiol.">
        <title>The Global Catalogue of Microorganisms (GCM) 10K type strain sequencing project: providing services to taxonomists for standard genome sequencing and annotation.</title>
        <authorList>
            <consortium name="The Broad Institute Genomics Platform"/>
            <consortium name="The Broad Institute Genome Sequencing Center for Infectious Disease"/>
            <person name="Wu L."/>
            <person name="Ma J."/>
        </authorList>
    </citation>
    <scope>NUCLEOTIDE SEQUENCE [LARGE SCALE GENOMIC DNA]</scope>
    <source>
        <strain evidence="2">KCTC 42473</strain>
    </source>
</reference>
<evidence type="ECO:0000313" key="1">
    <source>
        <dbReference type="EMBL" id="MFC3632101.1"/>
    </source>
</evidence>
<name>A0ABV7UAC6_9RHOB</name>
<dbReference type="RefSeq" id="WP_377764549.1">
    <property type="nucleotide sequence ID" value="NZ_JBHRXY010000070.1"/>
</dbReference>
<dbReference type="EMBL" id="JBHRXY010000070">
    <property type="protein sequence ID" value="MFC3632101.1"/>
    <property type="molecule type" value="Genomic_DNA"/>
</dbReference>
<dbReference type="Proteomes" id="UP001595539">
    <property type="component" value="Unassembled WGS sequence"/>
</dbReference>
<sequence length="177" mass="19468">MIDENMVCKDISFAEMGQPGLHYAMDPLSYEHDPDRAVALLFKSAGYQKRSCIHNIIPLIQALGEMLIYPKKSSGRSACLFHSGCLKSWPRQSHCGRVQGLGHTLDQGRTGRATLLCEAGGRPEGRTKTTFQIPGPQGNAKCTASNSRQEIRLPRDFSTVDRRQLKAAVTALLDQIG</sequence>
<organism evidence="1 2">
    <name type="scientific">Paracoccus angustae</name>
    <dbReference type="NCBI Taxonomy" id="1671480"/>
    <lineage>
        <taxon>Bacteria</taxon>
        <taxon>Pseudomonadati</taxon>
        <taxon>Pseudomonadota</taxon>
        <taxon>Alphaproteobacteria</taxon>
        <taxon>Rhodobacterales</taxon>
        <taxon>Paracoccaceae</taxon>
        <taxon>Paracoccus</taxon>
    </lineage>
</organism>
<accession>A0ABV7UAC6</accession>
<evidence type="ECO:0000313" key="2">
    <source>
        <dbReference type="Proteomes" id="UP001595539"/>
    </source>
</evidence>
<proteinExistence type="predicted"/>
<keyword evidence="2" id="KW-1185">Reference proteome</keyword>